<feature type="transmembrane region" description="Helical" evidence="1">
    <location>
        <begin position="151"/>
        <end position="174"/>
    </location>
</feature>
<keyword evidence="1" id="KW-1133">Transmembrane helix</keyword>
<name>A0A024Q6N8_9BACI</name>
<dbReference type="CDD" id="cd03385">
    <property type="entry name" value="PAP2_BcrC_like"/>
    <property type="match status" value="1"/>
</dbReference>
<dbReference type="Gene3D" id="1.20.144.10">
    <property type="entry name" value="Phosphatidic acid phosphatase type 2/haloperoxidase"/>
    <property type="match status" value="1"/>
</dbReference>
<dbReference type="Proteomes" id="UP000028875">
    <property type="component" value="Unassembled WGS sequence"/>
</dbReference>
<evidence type="ECO:0000313" key="3">
    <source>
        <dbReference type="EMBL" id="CDQ38144.1"/>
    </source>
</evidence>
<evidence type="ECO:0000256" key="1">
    <source>
        <dbReference type="SAM" id="Phobius"/>
    </source>
</evidence>
<sequence>MELLQINHSLFRFINDLGKQFPSLDPIIIFIAEYLAFILAFGVIIIWFTRHRQHRRMIMSALIAFFLAEILGVIASSVHFNNQPFYELTNVNQLITHEVDNSFPSDHTILFFSFCLTFWLFQRKGGWMWISLAIGVGISRIWVGVHYPFDVAAGIILSTFAAMIAFQFTTRLLVVDKVLIFYEKLEQRIFPNLKKKDSQQQHNNGKTTHV</sequence>
<protein>
    <submittedName>
        <fullName evidence="3">Undecaprenyl-diphosphatase BcrC</fullName>
    </submittedName>
</protein>
<dbReference type="SMART" id="SM00014">
    <property type="entry name" value="acidPPc"/>
    <property type="match status" value="1"/>
</dbReference>
<dbReference type="RefSeq" id="WP_038241984.1">
    <property type="nucleotide sequence ID" value="NZ_BNER01000001.1"/>
</dbReference>
<feature type="transmembrane region" description="Helical" evidence="1">
    <location>
        <begin position="61"/>
        <end position="82"/>
    </location>
</feature>
<dbReference type="InterPro" id="IPR000326">
    <property type="entry name" value="PAP2/HPO"/>
</dbReference>
<organism evidence="3 4">
    <name type="scientific">Virgibacillus massiliensis</name>
    <dbReference type="NCBI Taxonomy" id="1462526"/>
    <lineage>
        <taxon>Bacteria</taxon>
        <taxon>Bacillati</taxon>
        <taxon>Bacillota</taxon>
        <taxon>Bacilli</taxon>
        <taxon>Bacillales</taxon>
        <taxon>Bacillaceae</taxon>
        <taxon>Virgibacillus</taxon>
    </lineage>
</organism>
<keyword evidence="1" id="KW-0812">Transmembrane</keyword>
<comment type="caution">
    <text evidence="3">The sequence shown here is derived from an EMBL/GenBank/DDBJ whole genome shotgun (WGS) entry which is preliminary data.</text>
</comment>
<dbReference type="Pfam" id="PF01569">
    <property type="entry name" value="PAP2"/>
    <property type="match status" value="1"/>
</dbReference>
<dbReference type="GO" id="GO:0005886">
    <property type="term" value="C:plasma membrane"/>
    <property type="evidence" value="ECO:0007669"/>
    <property type="project" value="InterPro"/>
</dbReference>
<dbReference type="InterPro" id="IPR033879">
    <property type="entry name" value="UPP_Pase"/>
</dbReference>
<dbReference type="PANTHER" id="PTHR14969:SF13">
    <property type="entry name" value="AT30094P"/>
    <property type="match status" value="1"/>
</dbReference>
<dbReference type="EMBL" id="CCDP010000001">
    <property type="protein sequence ID" value="CDQ38144.1"/>
    <property type="molecule type" value="Genomic_DNA"/>
</dbReference>
<reference evidence="3 4" key="1">
    <citation type="submission" date="2014-03" db="EMBL/GenBank/DDBJ databases">
        <authorList>
            <person name="Urmite Genomes U."/>
        </authorList>
    </citation>
    <scope>NUCLEOTIDE SEQUENCE [LARGE SCALE GENOMIC DNA]</scope>
    <source>
        <strain evidence="3 4">Vm-5</strain>
    </source>
</reference>
<feature type="transmembrane region" description="Helical" evidence="1">
    <location>
        <begin position="102"/>
        <end position="121"/>
    </location>
</feature>
<keyword evidence="4" id="KW-1185">Reference proteome</keyword>
<dbReference type="GO" id="GO:0050380">
    <property type="term" value="F:undecaprenyl-diphosphatase activity"/>
    <property type="evidence" value="ECO:0007669"/>
    <property type="project" value="InterPro"/>
</dbReference>
<accession>A0A024Q6N8</accession>
<gene>
    <name evidence="3" type="primary">bcrC</name>
    <name evidence="3" type="ORF">BN990_00411</name>
</gene>
<dbReference type="OrthoDB" id="9789113at2"/>
<feature type="transmembrane region" description="Helical" evidence="1">
    <location>
        <begin position="27"/>
        <end position="49"/>
    </location>
</feature>
<dbReference type="SUPFAM" id="SSF48317">
    <property type="entry name" value="Acid phosphatase/Vanadium-dependent haloperoxidase"/>
    <property type="match status" value="1"/>
</dbReference>
<feature type="transmembrane region" description="Helical" evidence="1">
    <location>
        <begin position="128"/>
        <end position="145"/>
    </location>
</feature>
<proteinExistence type="predicted"/>
<dbReference type="STRING" id="1462526.BN990_00411"/>
<keyword evidence="1" id="KW-0472">Membrane</keyword>
<dbReference type="AlphaFoldDB" id="A0A024Q6N8"/>
<dbReference type="eggNOG" id="COG0671">
    <property type="taxonomic scope" value="Bacteria"/>
</dbReference>
<reference evidence="4" key="2">
    <citation type="submission" date="2014-05" db="EMBL/GenBank/DDBJ databases">
        <title>Draft genome sequence of Virgibacillus massiliensis Vm-5.</title>
        <authorList>
            <person name="Khelaifia S."/>
            <person name="Croce O."/>
            <person name="Lagier J.C."/>
            <person name="Raoult D."/>
        </authorList>
    </citation>
    <scope>NUCLEOTIDE SEQUENCE [LARGE SCALE GENOMIC DNA]</scope>
    <source>
        <strain evidence="4">Vm-5</strain>
    </source>
</reference>
<dbReference type="PANTHER" id="PTHR14969">
    <property type="entry name" value="SPHINGOSINE-1-PHOSPHATE PHOSPHOHYDROLASE"/>
    <property type="match status" value="1"/>
</dbReference>
<evidence type="ECO:0000259" key="2">
    <source>
        <dbReference type="SMART" id="SM00014"/>
    </source>
</evidence>
<dbReference type="InterPro" id="IPR036938">
    <property type="entry name" value="PAP2/HPO_sf"/>
</dbReference>
<evidence type="ECO:0000313" key="4">
    <source>
        <dbReference type="Proteomes" id="UP000028875"/>
    </source>
</evidence>
<feature type="domain" description="Phosphatidic acid phosphatase type 2/haloperoxidase" evidence="2">
    <location>
        <begin position="58"/>
        <end position="166"/>
    </location>
</feature>